<reference evidence="13 14" key="1">
    <citation type="submission" date="2017-03" db="EMBL/GenBank/DDBJ databases">
        <title>Rapid Whole Genome Sequencing of Comamonas kerstersii Causing Continuous ambulatory Peritoneal Dialysis-Associated Peritonitis.</title>
        <authorList>
            <person name="Zheng B."/>
        </authorList>
    </citation>
    <scope>NUCLEOTIDE SEQUENCE [LARGE SCALE GENOMIC DNA]</scope>
    <source>
        <strain evidence="13 14">8943</strain>
    </source>
</reference>
<keyword evidence="6" id="KW-0050">Antiport</keyword>
<dbReference type="PANTHER" id="PTHR42770">
    <property type="entry name" value="AMINO ACID TRANSPORTER-RELATED"/>
    <property type="match status" value="1"/>
</dbReference>
<dbReference type="PANTHER" id="PTHR42770:SF15">
    <property type="entry name" value="GLUTAMATE_GAMMA-AMINOBUTYRATE ANTIPORTER-RELATED"/>
    <property type="match status" value="1"/>
</dbReference>
<dbReference type="InterPro" id="IPR004759">
    <property type="entry name" value="Glu_antiport"/>
</dbReference>
<keyword evidence="10 12" id="KW-1133">Transmembrane helix</keyword>
<comment type="catalytic activity">
    <reaction evidence="1">
        <text>4-aminobutanoate(in) + L-glutamate(out) = 4-aminobutanoate(out) + L-glutamate(in)</text>
        <dbReference type="Rhea" id="RHEA:28919"/>
        <dbReference type="ChEBI" id="CHEBI:29985"/>
        <dbReference type="ChEBI" id="CHEBI:59888"/>
    </reaction>
</comment>
<evidence type="ECO:0000256" key="12">
    <source>
        <dbReference type="SAM" id="Phobius"/>
    </source>
</evidence>
<keyword evidence="11 12" id="KW-0472">Membrane</keyword>
<dbReference type="KEGG" id="cke:B5M06_08825"/>
<dbReference type="GO" id="GO:0005886">
    <property type="term" value="C:plasma membrane"/>
    <property type="evidence" value="ECO:0007669"/>
    <property type="project" value="UniProtKB-SubCell"/>
</dbReference>
<comment type="similarity">
    <text evidence="3">Belongs to the amino acid-polyamine-organocation (APC) superfamily. Glutamate:GABA antiporter (GGA) (TC 2.A.3.7) family.</text>
</comment>
<feature type="transmembrane region" description="Helical" evidence="12">
    <location>
        <begin position="87"/>
        <end position="108"/>
    </location>
</feature>
<keyword evidence="7" id="KW-1003">Cell membrane</keyword>
<dbReference type="Pfam" id="PF13520">
    <property type="entry name" value="AA_permease_2"/>
    <property type="match status" value="1"/>
</dbReference>
<feature type="transmembrane region" description="Helical" evidence="12">
    <location>
        <begin position="288"/>
        <end position="311"/>
    </location>
</feature>
<gene>
    <name evidence="13" type="ORF">B5M06_08825</name>
</gene>
<keyword evidence="9" id="KW-0029">Amino-acid transport</keyword>
<feature type="transmembrane region" description="Helical" evidence="12">
    <location>
        <begin position="12"/>
        <end position="30"/>
    </location>
</feature>
<dbReference type="OrthoDB" id="9804700at2"/>
<protein>
    <recommendedName>
        <fullName evidence="4">Glutamate/gamma-aminobutyrate antiporter</fullName>
    </recommendedName>
</protein>
<evidence type="ECO:0000256" key="1">
    <source>
        <dbReference type="ARBA" id="ARBA00001341"/>
    </source>
</evidence>
<comment type="subcellular location">
    <subcellularLocation>
        <location evidence="2">Cell membrane</location>
        <topology evidence="2">Multi-pass membrane protein</topology>
    </subcellularLocation>
</comment>
<dbReference type="NCBIfam" id="TIGR00910">
    <property type="entry name" value="2A0307_GadC"/>
    <property type="match status" value="1"/>
</dbReference>
<evidence type="ECO:0000256" key="9">
    <source>
        <dbReference type="ARBA" id="ARBA00022970"/>
    </source>
</evidence>
<proteinExistence type="inferred from homology"/>
<dbReference type="GeneID" id="83039423"/>
<feature type="transmembrane region" description="Helical" evidence="12">
    <location>
        <begin position="198"/>
        <end position="217"/>
    </location>
</feature>
<dbReference type="InterPro" id="IPR050367">
    <property type="entry name" value="APC_superfamily"/>
</dbReference>
<keyword evidence="8 12" id="KW-0812">Transmembrane</keyword>
<feature type="transmembrane region" description="Helical" evidence="12">
    <location>
        <begin position="368"/>
        <end position="392"/>
    </location>
</feature>
<feature type="transmembrane region" description="Helical" evidence="12">
    <location>
        <begin position="158"/>
        <end position="178"/>
    </location>
</feature>
<dbReference type="GO" id="GO:0006865">
    <property type="term" value="P:amino acid transport"/>
    <property type="evidence" value="ECO:0007669"/>
    <property type="project" value="UniProtKB-KW"/>
</dbReference>
<keyword evidence="5" id="KW-0813">Transport</keyword>
<dbReference type="Proteomes" id="UP000242792">
    <property type="component" value="Chromosome"/>
</dbReference>
<feature type="transmembrane region" description="Helical" evidence="12">
    <location>
        <begin position="445"/>
        <end position="467"/>
    </location>
</feature>
<evidence type="ECO:0000256" key="8">
    <source>
        <dbReference type="ARBA" id="ARBA00022692"/>
    </source>
</evidence>
<evidence type="ECO:0000256" key="3">
    <source>
        <dbReference type="ARBA" id="ARBA00010503"/>
    </source>
</evidence>
<evidence type="ECO:0000256" key="4">
    <source>
        <dbReference type="ARBA" id="ARBA00018235"/>
    </source>
</evidence>
<evidence type="ECO:0000256" key="7">
    <source>
        <dbReference type="ARBA" id="ARBA00022475"/>
    </source>
</evidence>
<evidence type="ECO:0000313" key="13">
    <source>
        <dbReference type="EMBL" id="AQZ98340.1"/>
    </source>
</evidence>
<evidence type="ECO:0000256" key="2">
    <source>
        <dbReference type="ARBA" id="ARBA00004651"/>
    </source>
</evidence>
<feature type="transmembrane region" description="Helical" evidence="12">
    <location>
        <begin position="238"/>
        <end position="260"/>
    </location>
</feature>
<dbReference type="PIRSF" id="PIRSF006060">
    <property type="entry name" value="AA_transporter"/>
    <property type="match status" value="1"/>
</dbReference>
<evidence type="ECO:0000313" key="14">
    <source>
        <dbReference type="Proteomes" id="UP000242792"/>
    </source>
</evidence>
<organism evidence="13 14">
    <name type="scientific">Comamonas kerstersii</name>
    <dbReference type="NCBI Taxonomy" id="225992"/>
    <lineage>
        <taxon>Bacteria</taxon>
        <taxon>Pseudomonadati</taxon>
        <taxon>Pseudomonadota</taxon>
        <taxon>Betaproteobacteria</taxon>
        <taxon>Burkholderiales</taxon>
        <taxon>Comamonadaceae</taxon>
        <taxon>Comamonas</taxon>
    </lineage>
</organism>
<feature type="transmembrane region" description="Helical" evidence="12">
    <location>
        <begin position="413"/>
        <end position="433"/>
    </location>
</feature>
<evidence type="ECO:0000256" key="5">
    <source>
        <dbReference type="ARBA" id="ARBA00022448"/>
    </source>
</evidence>
<dbReference type="Gene3D" id="1.20.1740.10">
    <property type="entry name" value="Amino acid/polyamine transporter I"/>
    <property type="match status" value="1"/>
</dbReference>
<dbReference type="InterPro" id="IPR002293">
    <property type="entry name" value="AA/rel_permease1"/>
</dbReference>
<accession>A0A1V0BEL8</accession>
<dbReference type="EMBL" id="CP020121">
    <property type="protein sequence ID" value="AQZ98340.1"/>
    <property type="molecule type" value="Genomic_DNA"/>
</dbReference>
<dbReference type="RefSeq" id="WP_054065094.1">
    <property type="nucleotide sequence ID" value="NZ_CP020121.1"/>
</dbReference>
<evidence type="ECO:0000256" key="10">
    <source>
        <dbReference type="ARBA" id="ARBA00022989"/>
    </source>
</evidence>
<evidence type="ECO:0000256" key="6">
    <source>
        <dbReference type="ARBA" id="ARBA00022449"/>
    </source>
</evidence>
<feature type="transmembrane region" description="Helical" evidence="12">
    <location>
        <begin position="332"/>
        <end position="356"/>
    </location>
</feature>
<feature type="transmembrane region" description="Helical" evidence="12">
    <location>
        <begin position="36"/>
        <end position="55"/>
    </location>
</feature>
<evidence type="ECO:0000256" key="11">
    <source>
        <dbReference type="ARBA" id="ARBA00023136"/>
    </source>
</evidence>
<dbReference type="AlphaFoldDB" id="A0A1V0BEL8"/>
<name>A0A1V0BEL8_9BURK</name>
<feature type="transmembrane region" description="Helical" evidence="12">
    <location>
        <begin position="128"/>
        <end position="146"/>
    </location>
</feature>
<sequence length="514" mass="55269">MATAQASNAKNQLSLIGFFAITASMVMAVYEYPTFATSGFSLVFFLLLGGLLWFVPLGLCSAEMATVEGWEEGGVFSWVSNTLGERWGFAAITFGYLQIAIGFIPMLYFVLGCLSYILKWPELNTSPVLKTIGGLVILWLLAFTQFGGTKYTAKIAKLGFFAGILLPAAILVLLAISYLSSGATLQIKMDAASFFPDFTKLGTMVVFVAFILSYMGAEASATHVNEMKNPGRDYPLAIILLMAAAIVLSSIGGLSVAAVIPHAEINLSAGVMQAFEVLIGQFGPGVEWTIRIIATLLMLGVLAEVAAWIVGPSRGMLVTAQRGLLPKALSRVNKNGVPVALVISQLVITTVALIVFTNTGGGNNISFLIAMSLTVVIYLCSYFMLFLGYMHLVCKQPEKKRAFNVPGGKTFKLLIAGVGFLVSLFAFVISFVPPSSLPGAHGMDVYVSSLVVSFLIVAAIPFILYAVHDKQGQKLNADLEHIKPYTIHSDHFFIHPRARSTHHVIVDGVNTTHS</sequence>
<dbReference type="GO" id="GO:0015297">
    <property type="term" value="F:antiporter activity"/>
    <property type="evidence" value="ECO:0007669"/>
    <property type="project" value="UniProtKB-KW"/>
</dbReference>